<dbReference type="FunFam" id="2.60.40.650:FF:000002">
    <property type="entry name" value="sulfite oxidase"/>
    <property type="match status" value="1"/>
</dbReference>
<dbReference type="CDD" id="cd02111">
    <property type="entry name" value="eukary_SO_Moco"/>
    <property type="match status" value="1"/>
</dbReference>
<dbReference type="InterPro" id="IPR000572">
    <property type="entry name" value="OxRdtase_Mopterin-bd_dom"/>
</dbReference>
<keyword evidence="6" id="KW-0479">Metal-binding</keyword>
<keyword evidence="12" id="KW-1185">Reference proteome</keyword>
<comment type="cofactor">
    <cofactor evidence="1">
        <name>Mo-molybdopterin</name>
        <dbReference type="ChEBI" id="CHEBI:71302"/>
    </cofactor>
</comment>
<evidence type="ECO:0000256" key="2">
    <source>
        <dbReference type="ARBA" id="ARBA00004678"/>
    </source>
</evidence>
<dbReference type="PANTHER" id="PTHR19372:SF7">
    <property type="entry name" value="SULFITE OXIDASE, MITOCHONDRIAL"/>
    <property type="match status" value="1"/>
</dbReference>
<dbReference type="EC" id="1.8.3.1" evidence="4"/>
<dbReference type="AlphaFoldDB" id="A0ABD1E9N2"/>
<dbReference type="SUPFAM" id="SSF81296">
    <property type="entry name" value="E set domains"/>
    <property type="match status" value="1"/>
</dbReference>
<feature type="domain" description="Oxidoreductase molybdopterin-binding" evidence="9">
    <location>
        <begin position="71"/>
        <end position="246"/>
    </location>
</feature>
<proteinExistence type="predicted"/>
<organism evidence="11 12">
    <name type="scientific">Hypothenemus hampei</name>
    <name type="common">Coffee berry borer</name>
    <dbReference type="NCBI Taxonomy" id="57062"/>
    <lineage>
        <taxon>Eukaryota</taxon>
        <taxon>Metazoa</taxon>
        <taxon>Ecdysozoa</taxon>
        <taxon>Arthropoda</taxon>
        <taxon>Hexapoda</taxon>
        <taxon>Insecta</taxon>
        <taxon>Pterygota</taxon>
        <taxon>Neoptera</taxon>
        <taxon>Endopterygota</taxon>
        <taxon>Coleoptera</taxon>
        <taxon>Polyphaga</taxon>
        <taxon>Cucujiformia</taxon>
        <taxon>Curculionidae</taxon>
        <taxon>Scolytinae</taxon>
        <taxon>Hypothenemus</taxon>
    </lineage>
</organism>
<evidence type="ECO:0000259" key="9">
    <source>
        <dbReference type="Pfam" id="PF00174"/>
    </source>
</evidence>
<dbReference type="SUPFAM" id="SSF56524">
    <property type="entry name" value="Oxidoreductase molybdopterin-binding domain"/>
    <property type="match status" value="1"/>
</dbReference>
<reference evidence="11 12" key="1">
    <citation type="submission" date="2024-05" db="EMBL/GenBank/DDBJ databases">
        <title>Genetic variation in Jamaican populations of the coffee berry borer (Hypothenemus hampei).</title>
        <authorList>
            <person name="Errbii M."/>
            <person name="Myrie A."/>
        </authorList>
    </citation>
    <scope>NUCLEOTIDE SEQUENCE [LARGE SCALE GENOMIC DNA]</scope>
    <source>
        <strain evidence="11">JA-Hopewell-2020-01-JO</strain>
        <tissue evidence="11">Whole body</tissue>
    </source>
</reference>
<dbReference type="Gene3D" id="2.60.40.650">
    <property type="match status" value="1"/>
</dbReference>
<comment type="pathway">
    <text evidence="3">Energy metabolism; sulfur metabolism.</text>
</comment>
<name>A0ABD1E9N2_HYPHA</name>
<dbReference type="Gene3D" id="3.90.420.10">
    <property type="entry name" value="Oxidoreductase, molybdopterin-binding domain"/>
    <property type="match status" value="1"/>
</dbReference>
<evidence type="ECO:0000256" key="6">
    <source>
        <dbReference type="ARBA" id="ARBA00022723"/>
    </source>
</evidence>
<comment type="pathway">
    <text evidence="2">Sulfur metabolism.</text>
</comment>
<evidence type="ECO:0000256" key="3">
    <source>
        <dbReference type="ARBA" id="ARBA00004971"/>
    </source>
</evidence>
<evidence type="ECO:0000256" key="5">
    <source>
        <dbReference type="ARBA" id="ARBA00022505"/>
    </source>
</evidence>
<dbReference type="GO" id="GO:0046872">
    <property type="term" value="F:metal ion binding"/>
    <property type="evidence" value="ECO:0007669"/>
    <property type="project" value="UniProtKB-KW"/>
</dbReference>
<dbReference type="FunFam" id="3.90.420.10:FF:000002">
    <property type="entry name" value="sulfite oxidase, mitochondrial"/>
    <property type="match status" value="1"/>
</dbReference>
<evidence type="ECO:0000313" key="12">
    <source>
        <dbReference type="Proteomes" id="UP001566132"/>
    </source>
</evidence>
<protein>
    <recommendedName>
        <fullName evidence="8">Sulfite oxidase</fullName>
        <ecNumber evidence="4">1.8.3.1</ecNumber>
    </recommendedName>
</protein>
<gene>
    <name evidence="11" type="ORF">ABEB36_011724</name>
</gene>
<evidence type="ECO:0000256" key="7">
    <source>
        <dbReference type="ARBA" id="ARBA00023002"/>
    </source>
</evidence>
<dbReference type="EMBL" id="JBDJPC010000009">
    <property type="protein sequence ID" value="KAL1491071.1"/>
    <property type="molecule type" value="Genomic_DNA"/>
</dbReference>
<dbReference type="GO" id="GO:0008482">
    <property type="term" value="F:sulfite oxidase activity"/>
    <property type="evidence" value="ECO:0007669"/>
    <property type="project" value="UniProtKB-EC"/>
</dbReference>
<sequence>MSKYLNIITSCNLDKNDTVTVTDLENPYGKEPKRHVALKTVNSQPFNAETPISLLCENFITPNDLFYVRNHLPVPDVNLKDYALEIETNDKLVGKFTLDQLKQDFPTVSIVATLMCAGNRRSDMTKIKAVKGLNWGPCAIGTATWTGVRLRDVLKRVGIKEDEFKHVHFEGIDYDVTGSQYGTSIPIWKAMDKRGDVILAYEMNGVSLPLDHGYPLRVVVPGVAGARNVKWLGKIIISNEESQSHWQQNDYKGFSPSIDYDTADFTKAPPIQEMPVISAICQPTHGDVVTVMNDRIRVKGYAWSGGGQKIIRVDVSVDQGKTWYVADFTAQDTAEPPRHWAWTLWSLDIPVGDNQEVEIWCKAVDSSYNTQPENFQNIWNFRGVLSNAYHKVRVQLSR</sequence>
<evidence type="ECO:0000256" key="4">
    <source>
        <dbReference type="ARBA" id="ARBA00012505"/>
    </source>
</evidence>
<dbReference type="InterPro" id="IPR036374">
    <property type="entry name" value="OxRdtase_Mopterin-bd_sf"/>
</dbReference>
<dbReference type="Pfam" id="PF03404">
    <property type="entry name" value="Mo-co_dimer"/>
    <property type="match status" value="1"/>
</dbReference>
<evidence type="ECO:0000259" key="10">
    <source>
        <dbReference type="Pfam" id="PF03404"/>
    </source>
</evidence>
<evidence type="ECO:0000313" key="11">
    <source>
        <dbReference type="EMBL" id="KAL1491071.1"/>
    </source>
</evidence>
<comment type="caution">
    <text evidence="11">The sequence shown here is derived from an EMBL/GenBank/DDBJ whole genome shotgun (WGS) entry which is preliminary data.</text>
</comment>
<dbReference type="Pfam" id="PF00174">
    <property type="entry name" value="Oxidored_molyb"/>
    <property type="match status" value="1"/>
</dbReference>
<dbReference type="InterPro" id="IPR005066">
    <property type="entry name" value="MoCF_OxRdtse_dimer"/>
</dbReference>
<evidence type="ECO:0000256" key="8">
    <source>
        <dbReference type="ARBA" id="ARBA00070338"/>
    </source>
</evidence>
<dbReference type="InterPro" id="IPR008335">
    <property type="entry name" value="Mopterin_OxRdtase_euk"/>
</dbReference>
<accession>A0ABD1E9N2</accession>
<dbReference type="PRINTS" id="PR00407">
    <property type="entry name" value="EUMOPTERIN"/>
</dbReference>
<dbReference type="PANTHER" id="PTHR19372">
    <property type="entry name" value="SULFITE REDUCTASE"/>
    <property type="match status" value="1"/>
</dbReference>
<feature type="domain" description="Moybdenum cofactor oxidoreductase dimerisation" evidence="10">
    <location>
        <begin position="270"/>
        <end position="395"/>
    </location>
</feature>
<dbReference type="InterPro" id="IPR014756">
    <property type="entry name" value="Ig_E-set"/>
</dbReference>
<keyword evidence="7" id="KW-0560">Oxidoreductase</keyword>
<dbReference type="Proteomes" id="UP001566132">
    <property type="component" value="Unassembled WGS sequence"/>
</dbReference>
<keyword evidence="5" id="KW-0500">Molybdenum</keyword>
<evidence type="ECO:0000256" key="1">
    <source>
        <dbReference type="ARBA" id="ARBA00001924"/>
    </source>
</evidence>